<feature type="transmembrane region" description="Helical" evidence="10">
    <location>
        <begin position="165"/>
        <end position="189"/>
    </location>
</feature>
<protein>
    <submittedName>
        <fullName evidence="11">H+/Cl-antiporter ClcA</fullName>
    </submittedName>
</protein>
<dbReference type="InterPro" id="IPR001807">
    <property type="entry name" value="ClC"/>
</dbReference>
<evidence type="ECO:0000313" key="12">
    <source>
        <dbReference type="Proteomes" id="UP000184290"/>
    </source>
</evidence>
<keyword evidence="12" id="KW-1185">Reference proteome</keyword>
<evidence type="ECO:0000256" key="9">
    <source>
        <dbReference type="ARBA" id="ARBA00023303"/>
    </source>
</evidence>
<keyword evidence="5" id="KW-0406">Ion transport</keyword>
<evidence type="ECO:0000256" key="4">
    <source>
        <dbReference type="ARBA" id="ARBA00022989"/>
    </source>
</evidence>
<feature type="transmembrane region" description="Helical" evidence="10">
    <location>
        <begin position="274"/>
        <end position="296"/>
    </location>
</feature>
<accession>A0ABY1IEY2</accession>
<dbReference type="SUPFAM" id="SSF81340">
    <property type="entry name" value="Clc chloride channel"/>
    <property type="match status" value="1"/>
</dbReference>
<keyword evidence="3 10" id="KW-0812">Transmembrane</keyword>
<keyword evidence="4 10" id="KW-1133">Transmembrane helix</keyword>
<keyword evidence="7" id="KW-0869">Chloride channel</keyword>
<feature type="transmembrane region" description="Helical" evidence="10">
    <location>
        <begin position="64"/>
        <end position="84"/>
    </location>
</feature>
<feature type="transmembrane region" description="Helical" evidence="10">
    <location>
        <begin position="201"/>
        <end position="220"/>
    </location>
</feature>
<proteinExistence type="predicted"/>
<evidence type="ECO:0000256" key="10">
    <source>
        <dbReference type="SAM" id="Phobius"/>
    </source>
</evidence>
<reference evidence="11 12" key="1">
    <citation type="submission" date="2016-11" db="EMBL/GenBank/DDBJ databases">
        <authorList>
            <person name="Varghese N."/>
            <person name="Submissions S."/>
        </authorList>
    </citation>
    <scope>NUCLEOTIDE SEQUENCE [LARGE SCALE GENOMIC DNA]</scope>
    <source>
        <strain evidence="11 12">DSM 21988</strain>
    </source>
</reference>
<keyword evidence="9" id="KW-0407">Ion channel</keyword>
<comment type="subcellular location">
    <subcellularLocation>
        <location evidence="1">Membrane</location>
        <topology evidence="1">Multi-pass membrane protein</topology>
    </subcellularLocation>
</comment>
<sequence length="446" mass="46325">MFWLGGRKGMVRRSRALLASRRMWRMRLVFWCGALAIGLVATVFAYASDAAQHIFFRLTDPRTGLWWLPLLITPAGFVACAVIAERFFPGSQGSGIPQAMAARRLEGRARFTYLTMRIAVGKFFLTVMGLLCGASIGREGPTVQIGAALMMLSARLGGMSYARGLILAGSAAGIAAAFNTPLAGIVFAIEELGRAYSARTNGLVLSAVIIAGIASLALVGNYTYFGVSDAVAMFPSDWPLVILSGVCGGILGAAFSIATLSLTRSIRRWRSVPGRWKAAIVAGAAGLVVAIVGVAAGGATFGTSYDIARGGVEGETLPALFFAAKFVATLASTVSGIPGGLFAPSLAVGSGLGSTIGAFLGSPPGLAAILGMAGYFAGVVQAPMTAFIIVLEMTGTQTNVIAIMTASMIGYGVSRLIAPEPLYHGLARLWLADALRGQRNQDKPDT</sequence>
<comment type="caution">
    <text evidence="11">The sequence shown here is derived from an EMBL/GenBank/DDBJ whole genome shotgun (WGS) entry which is preliminary data.</text>
</comment>
<keyword evidence="2" id="KW-0813">Transport</keyword>
<dbReference type="CDD" id="cd01034">
    <property type="entry name" value="EriC_like"/>
    <property type="match status" value="1"/>
</dbReference>
<evidence type="ECO:0000256" key="7">
    <source>
        <dbReference type="ARBA" id="ARBA00023173"/>
    </source>
</evidence>
<name>A0ABY1IEY2_9HYPH</name>
<dbReference type="PANTHER" id="PTHR43427:SF6">
    <property type="entry name" value="CHLORIDE CHANNEL PROTEIN CLC-E"/>
    <property type="match status" value="1"/>
</dbReference>
<feature type="transmembrane region" description="Helical" evidence="10">
    <location>
        <begin position="114"/>
        <end position="136"/>
    </location>
</feature>
<dbReference type="PANTHER" id="PTHR43427">
    <property type="entry name" value="CHLORIDE CHANNEL PROTEIN CLC-E"/>
    <property type="match status" value="1"/>
</dbReference>
<gene>
    <name evidence="11" type="ORF">SAMN02745911_1599</name>
</gene>
<dbReference type="Pfam" id="PF00654">
    <property type="entry name" value="Voltage_CLC"/>
    <property type="match status" value="1"/>
</dbReference>
<keyword evidence="6 10" id="KW-0472">Membrane</keyword>
<evidence type="ECO:0000256" key="8">
    <source>
        <dbReference type="ARBA" id="ARBA00023214"/>
    </source>
</evidence>
<evidence type="ECO:0000256" key="1">
    <source>
        <dbReference type="ARBA" id="ARBA00004141"/>
    </source>
</evidence>
<dbReference type="Proteomes" id="UP000184290">
    <property type="component" value="Unassembled WGS sequence"/>
</dbReference>
<feature type="transmembrane region" description="Helical" evidence="10">
    <location>
        <begin position="240"/>
        <end position="262"/>
    </location>
</feature>
<evidence type="ECO:0000256" key="3">
    <source>
        <dbReference type="ARBA" id="ARBA00022692"/>
    </source>
</evidence>
<evidence type="ECO:0000256" key="5">
    <source>
        <dbReference type="ARBA" id="ARBA00023065"/>
    </source>
</evidence>
<evidence type="ECO:0000256" key="6">
    <source>
        <dbReference type="ARBA" id="ARBA00023136"/>
    </source>
</evidence>
<dbReference type="InterPro" id="IPR014743">
    <property type="entry name" value="Cl-channel_core"/>
</dbReference>
<feature type="transmembrane region" description="Helical" evidence="10">
    <location>
        <begin position="366"/>
        <end position="391"/>
    </location>
</feature>
<evidence type="ECO:0000313" key="11">
    <source>
        <dbReference type="EMBL" id="SHJ07604.1"/>
    </source>
</evidence>
<keyword evidence="8" id="KW-0868">Chloride</keyword>
<organism evidence="11 12">
    <name type="scientific">Aureimonas altamirensis DSM 21988</name>
    <dbReference type="NCBI Taxonomy" id="1121026"/>
    <lineage>
        <taxon>Bacteria</taxon>
        <taxon>Pseudomonadati</taxon>
        <taxon>Pseudomonadota</taxon>
        <taxon>Alphaproteobacteria</taxon>
        <taxon>Hyphomicrobiales</taxon>
        <taxon>Aurantimonadaceae</taxon>
        <taxon>Aureimonas</taxon>
    </lineage>
</organism>
<dbReference type="PRINTS" id="PR00762">
    <property type="entry name" value="CLCHANNEL"/>
</dbReference>
<dbReference type="EMBL" id="FQZC01000002">
    <property type="protein sequence ID" value="SHJ07604.1"/>
    <property type="molecule type" value="Genomic_DNA"/>
</dbReference>
<dbReference type="InterPro" id="IPR050368">
    <property type="entry name" value="ClC-type_chloride_channel"/>
</dbReference>
<evidence type="ECO:0000256" key="2">
    <source>
        <dbReference type="ARBA" id="ARBA00022448"/>
    </source>
</evidence>
<dbReference type="Gene3D" id="1.10.3080.10">
    <property type="entry name" value="Clc chloride channel"/>
    <property type="match status" value="1"/>
</dbReference>